<keyword evidence="2" id="KW-0472">Membrane</keyword>
<organism evidence="4 5">
    <name type="scientific">Streptomyces fagopyri</name>
    <dbReference type="NCBI Taxonomy" id="2662397"/>
    <lineage>
        <taxon>Bacteria</taxon>
        <taxon>Bacillati</taxon>
        <taxon>Actinomycetota</taxon>
        <taxon>Actinomycetes</taxon>
        <taxon>Kitasatosporales</taxon>
        <taxon>Streptomycetaceae</taxon>
        <taxon>Streptomyces</taxon>
    </lineage>
</organism>
<protein>
    <recommendedName>
        <fullName evidence="3">DUF11 domain-containing protein</fullName>
    </recommendedName>
</protein>
<proteinExistence type="predicted"/>
<dbReference type="InterPro" id="IPR001434">
    <property type="entry name" value="OmcB-like_DUF11"/>
</dbReference>
<accession>A0A5Q0LQ34</accession>
<dbReference type="AlphaFoldDB" id="A0A5Q0LQ34"/>
<dbReference type="KEGG" id="sfy:GFH48_03005"/>
<keyword evidence="2" id="KW-1133">Transmembrane helix</keyword>
<feature type="compositionally biased region" description="Gly residues" evidence="1">
    <location>
        <begin position="291"/>
        <end position="326"/>
    </location>
</feature>
<reference evidence="4 5" key="1">
    <citation type="submission" date="2019-10" db="EMBL/GenBank/DDBJ databases">
        <title>A novel species.</title>
        <authorList>
            <person name="Gao J."/>
        </authorList>
    </citation>
    <scope>NUCLEOTIDE SEQUENCE [LARGE SCALE GENOMIC DNA]</scope>
    <source>
        <strain evidence="4 5">QMT-28</strain>
    </source>
</reference>
<dbReference type="Proteomes" id="UP000326179">
    <property type="component" value="Chromosome"/>
</dbReference>
<evidence type="ECO:0000259" key="3">
    <source>
        <dbReference type="Pfam" id="PF01345"/>
    </source>
</evidence>
<name>A0A5Q0LQ34_9ACTN</name>
<feature type="transmembrane region" description="Helical" evidence="2">
    <location>
        <begin position="369"/>
        <end position="389"/>
    </location>
</feature>
<dbReference type="Pfam" id="PF01345">
    <property type="entry name" value="DUF11"/>
    <property type="match status" value="1"/>
</dbReference>
<evidence type="ECO:0000313" key="4">
    <source>
        <dbReference type="EMBL" id="QFZ78517.1"/>
    </source>
</evidence>
<feature type="domain" description="DUF11" evidence="3">
    <location>
        <begin position="21"/>
        <end position="117"/>
    </location>
</feature>
<evidence type="ECO:0000256" key="1">
    <source>
        <dbReference type="SAM" id="MobiDB-lite"/>
    </source>
</evidence>
<keyword evidence="5" id="KW-1185">Reference proteome</keyword>
<sequence length="398" mass="39990">MTVPALSASVAHADDAGVHLVVSTLPAPAPEPGETYDKSVTVTNTGTEAAHGVLFQTRLTRGLGFPDTVEGCTYSTDADQVAQARCRLDTVVEPGASVTVPVRFKVLAKALMETVEYGTGPTGEAPDEEGYDDSYHRMALTADSSADLVAVGDRAKGRRGHTVTLTATLRNDGPGWIHNTESDEQPGLMVHIPAGTTAVQVPKECAPFGIDSPTGPSEPGHPVYVCWHDDNLIEVGQKLSYAFVLKIGSKAHDTEGEVRASSVYGTHQSYDKNAANDTAYLHVDVVTDDGPGTGGSGTGGQGTGGSGGPTTGSGGGDGGPGTGGGKDTQSPSTGGSPTMTGATTSAATGGTSGASPQGGLAATGSNGTAVWAGSAAATVAAGGSLVLLARRRRDASTR</sequence>
<feature type="compositionally biased region" description="Low complexity" evidence="1">
    <location>
        <begin position="328"/>
        <end position="359"/>
    </location>
</feature>
<gene>
    <name evidence="4" type="ORF">GFH48_03005</name>
</gene>
<evidence type="ECO:0000256" key="2">
    <source>
        <dbReference type="SAM" id="Phobius"/>
    </source>
</evidence>
<feature type="region of interest" description="Disordered" evidence="1">
    <location>
        <begin position="285"/>
        <end position="366"/>
    </location>
</feature>
<dbReference type="EMBL" id="CP045643">
    <property type="protein sequence ID" value="QFZ78517.1"/>
    <property type="molecule type" value="Genomic_DNA"/>
</dbReference>
<keyword evidence="2" id="KW-0812">Transmembrane</keyword>
<evidence type="ECO:0000313" key="5">
    <source>
        <dbReference type="Proteomes" id="UP000326179"/>
    </source>
</evidence>